<reference evidence="2" key="1">
    <citation type="submission" date="2021-07" db="EMBL/GenBank/DDBJ databases">
        <title>Pseudohoeflea marina sp. nov. a polyhydroxyalcanoate-producing bacterium.</title>
        <authorList>
            <person name="Zheng W."/>
            <person name="Yu S."/>
            <person name="Huang Y."/>
        </authorList>
    </citation>
    <scope>NUCLEOTIDE SEQUENCE</scope>
    <source>
        <strain evidence="2">DP4N28-3</strain>
    </source>
</reference>
<evidence type="ECO:0000313" key="2">
    <source>
        <dbReference type="EMBL" id="MBW3098100.1"/>
    </source>
</evidence>
<dbReference type="Pfam" id="PF07103">
    <property type="entry name" value="DUF1365"/>
    <property type="match status" value="1"/>
</dbReference>
<keyword evidence="3" id="KW-1185">Reference proteome</keyword>
<dbReference type="InterPro" id="IPR010775">
    <property type="entry name" value="DUF1365"/>
</dbReference>
<dbReference type="RefSeq" id="WP_219202035.1">
    <property type="nucleotide sequence ID" value="NZ_JAHWQX010000003.1"/>
</dbReference>
<accession>A0ABS6WSQ6</accession>
<evidence type="ECO:0000313" key="3">
    <source>
        <dbReference type="Proteomes" id="UP001430804"/>
    </source>
</evidence>
<dbReference type="PANTHER" id="PTHR33973">
    <property type="entry name" value="OS07G0153300 PROTEIN"/>
    <property type="match status" value="1"/>
</dbReference>
<organism evidence="2 3">
    <name type="scientific">Pseudohoeflea coraliihabitans</name>
    <dbReference type="NCBI Taxonomy" id="2860393"/>
    <lineage>
        <taxon>Bacteria</taxon>
        <taxon>Pseudomonadati</taxon>
        <taxon>Pseudomonadota</taxon>
        <taxon>Alphaproteobacteria</taxon>
        <taxon>Hyphomicrobiales</taxon>
        <taxon>Rhizobiaceae</taxon>
        <taxon>Pseudohoeflea</taxon>
    </lineage>
</organism>
<dbReference type="Proteomes" id="UP001430804">
    <property type="component" value="Unassembled WGS sequence"/>
</dbReference>
<protein>
    <submittedName>
        <fullName evidence="2">DUF1365 domain-containing protein</fullName>
    </submittedName>
</protein>
<dbReference type="EMBL" id="JAHWQX010000003">
    <property type="protein sequence ID" value="MBW3098100.1"/>
    <property type="molecule type" value="Genomic_DNA"/>
</dbReference>
<feature type="region of interest" description="Disordered" evidence="1">
    <location>
        <begin position="263"/>
        <end position="285"/>
    </location>
</feature>
<name>A0ABS6WSQ6_9HYPH</name>
<comment type="caution">
    <text evidence="2">The sequence shown here is derived from an EMBL/GenBank/DDBJ whole genome shotgun (WGS) entry which is preliminary data.</text>
</comment>
<proteinExistence type="predicted"/>
<gene>
    <name evidence="2" type="ORF">KY465_12485</name>
</gene>
<dbReference type="PANTHER" id="PTHR33973:SF4">
    <property type="entry name" value="OS07G0153300 PROTEIN"/>
    <property type="match status" value="1"/>
</dbReference>
<sequence>MRHVAPPTRRMAAAARLYHGPVMHQRLRPVGHRFTYRVFSLLIDIDRLDEADRLSPLFSVNKRNLAAFMETDHIRGSTAATLRGHVDNLMRAAGRPAETGRVLLACYPRMFGLVFNPLSVFYVYDRYDALTALIYQVRNTFGEDHTYVCPIAPGEQTAAGIRQHRRKRFYVSPFIDMEMTYHFRMNEPGDTLRWRILETDAEGPLLSATYSAVAEPLCTKSVLRNLARVPLLPLKIVAGIHFEALRLWLKGVAPVTRQPAGERISAIDIPHPAPATEPANNDHGS</sequence>
<evidence type="ECO:0000256" key="1">
    <source>
        <dbReference type="SAM" id="MobiDB-lite"/>
    </source>
</evidence>